<accession>A0ABN0BJR0</accession>
<protein>
    <recommendedName>
        <fullName evidence="2">Putative beta-lactamase-inhibitor-like PepSY-like domain-containing protein</fullName>
    </recommendedName>
</protein>
<dbReference type="Gene3D" id="3.10.450.360">
    <property type="match status" value="1"/>
</dbReference>
<dbReference type="SUPFAM" id="SSF160574">
    <property type="entry name" value="BT0923-like"/>
    <property type="match status" value="1"/>
</dbReference>
<evidence type="ECO:0000259" key="2">
    <source>
        <dbReference type="Pfam" id="PF11396"/>
    </source>
</evidence>
<proteinExistence type="predicted"/>
<evidence type="ECO:0000313" key="4">
    <source>
        <dbReference type="Proteomes" id="UP000005101"/>
    </source>
</evidence>
<dbReference type="Proteomes" id="UP000005101">
    <property type="component" value="Unassembled WGS sequence"/>
</dbReference>
<feature type="signal peptide" evidence="1">
    <location>
        <begin position="1"/>
        <end position="23"/>
    </location>
</feature>
<organism evidence="3 4">
    <name type="scientific">Bacteroides fragilis 3_1_12</name>
    <dbReference type="NCBI Taxonomy" id="457424"/>
    <lineage>
        <taxon>Bacteria</taxon>
        <taxon>Pseudomonadati</taxon>
        <taxon>Bacteroidota</taxon>
        <taxon>Bacteroidia</taxon>
        <taxon>Bacteroidales</taxon>
        <taxon>Bacteroidaceae</taxon>
        <taxon>Bacteroides</taxon>
    </lineage>
</organism>
<reference evidence="3 4" key="1">
    <citation type="submission" date="2008-12" db="EMBL/GenBank/DDBJ databases">
        <title>Annotation of Bacteroides fragilis strain 3_1_12.</title>
        <authorList>
            <consortium name="The Broad Institute Genome Sequencing Platform"/>
            <person name="Ward D."/>
            <person name="Young S.K."/>
            <person name="Kodira C.D."/>
            <person name="Zeng Q."/>
            <person name="Koehrsen M."/>
            <person name="Alvarado L."/>
            <person name="Berlin A."/>
            <person name="Borenstein D."/>
            <person name="Chen Z."/>
            <person name="Engels R."/>
            <person name="Freedman E."/>
            <person name="Gellesch M."/>
            <person name="Goldberg J."/>
            <person name="Griggs A."/>
            <person name="Gujja S."/>
            <person name="Heiman D."/>
            <person name="Hepburn T."/>
            <person name="Howarth C."/>
            <person name="Jen D."/>
            <person name="Larson L."/>
            <person name="Lewis B."/>
            <person name="Mehta T."/>
            <person name="Park D."/>
            <person name="Pearson M."/>
            <person name="Roberts A."/>
            <person name="Saif S."/>
            <person name="Shea T."/>
            <person name="Shenoy N."/>
            <person name="Sisk P."/>
            <person name="Stolte C."/>
            <person name="Sykes S."/>
            <person name="Walk T."/>
            <person name="White J."/>
            <person name="Yandava C."/>
            <person name="Allen-Vercoe E."/>
            <person name="Strauss J."/>
            <person name="Ambrose C."/>
            <person name="Lander E."/>
            <person name="Nusbaum C."/>
            <person name="Galagan J."/>
            <person name="Birren B."/>
        </authorList>
    </citation>
    <scope>NUCLEOTIDE SEQUENCE [LARGE SCALE GENOMIC DNA]</scope>
    <source>
        <strain evidence="3 4">3_1_12</strain>
    </source>
</reference>
<dbReference type="EMBL" id="EQ973213">
    <property type="protein sequence ID" value="EFR53156.1"/>
    <property type="molecule type" value="Genomic_DNA"/>
</dbReference>
<keyword evidence="1" id="KW-0732">Signal</keyword>
<gene>
    <name evidence="3" type="ORF">BFAG_01851</name>
</gene>
<evidence type="ECO:0000313" key="3">
    <source>
        <dbReference type="EMBL" id="EFR53156.1"/>
    </source>
</evidence>
<name>A0ABN0BJR0_BACFG</name>
<feature type="domain" description="Putative beta-lactamase-inhibitor-like PepSY-like" evidence="2">
    <location>
        <begin position="66"/>
        <end position="146"/>
    </location>
</feature>
<dbReference type="Pfam" id="PF11396">
    <property type="entry name" value="PepSY_like"/>
    <property type="match status" value="1"/>
</dbReference>
<evidence type="ECO:0000256" key="1">
    <source>
        <dbReference type="SAM" id="SignalP"/>
    </source>
</evidence>
<sequence length="164" mass="18674">MIKKLNPLLLMAMLLFISSTVFSAGFPPPDKVQEAFQKMYPKVTTVDWERKGDYHIADIRVKGRELNVWFSDKGKWLMTETDVESLEAVPPVVAKAFMQSTMASMQLEDVRIITFPKQPAVIIIEVEEYDTDSEFQLFYSPDGKLLQTLNVSETGGEIYPGLFK</sequence>
<keyword evidence="4" id="KW-1185">Reference proteome</keyword>
<dbReference type="InterPro" id="IPR021533">
    <property type="entry name" value="PepSY-like"/>
</dbReference>
<feature type="chain" id="PRO_5045311842" description="Putative beta-lactamase-inhibitor-like PepSY-like domain-containing protein" evidence="1">
    <location>
        <begin position="24"/>
        <end position="164"/>
    </location>
</feature>